<dbReference type="OrthoDB" id="659259at2759"/>
<evidence type="ECO:0000256" key="2">
    <source>
        <dbReference type="SAM" id="MobiDB-lite"/>
    </source>
</evidence>
<feature type="region of interest" description="Disordered" evidence="2">
    <location>
        <begin position="1"/>
        <end position="20"/>
    </location>
</feature>
<dbReference type="EMBL" id="SPHZ02000012">
    <property type="protein sequence ID" value="KAF0888487.1"/>
    <property type="molecule type" value="Genomic_DNA"/>
</dbReference>
<dbReference type="GO" id="GO:0006281">
    <property type="term" value="P:DNA repair"/>
    <property type="evidence" value="ECO:0007669"/>
    <property type="project" value="UniProtKB-UniRule"/>
</dbReference>
<keyword evidence="1" id="KW-0235">DNA replication</keyword>
<dbReference type="Gene3D" id="2.30.29.150">
    <property type="match status" value="1"/>
</dbReference>
<evidence type="ECO:0000313" key="5">
    <source>
        <dbReference type="Proteomes" id="UP000479710"/>
    </source>
</evidence>
<dbReference type="SMART" id="SM01286">
    <property type="entry name" value="SPT16"/>
    <property type="match status" value="1"/>
</dbReference>
<keyword evidence="5" id="KW-1185">Reference proteome</keyword>
<keyword evidence="1" id="KW-0804">Transcription</keyword>
<keyword evidence="1" id="KW-0805">Transcription regulation</keyword>
<accession>A0A6G1BL86</accession>
<dbReference type="PANTHER" id="PTHR13980:SF16">
    <property type="entry name" value="FACT COMPLEX SUBUNIT"/>
    <property type="match status" value="1"/>
</dbReference>
<dbReference type="Pfam" id="PF24824">
    <property type="entry name" value="PH_SPT16"/>
    <property type="match status" value="1"/>
</dbReference>
<comment type="subunit">
    <text evidence="1">Component of the FACT complex.</text>
</comment>
<evidence type="ECO:0000256" key="1">
    <source>
        <dbReference type="RuleBase" id="RU367052"/>
    </source>
</evidence>
<dbReference type="GO" id="GO:0006368">
    <property type="term" value="P:transcription elongation by RNA polymerase II"/>
    <property type="evidence" value="ECO:0007669"/>
    <property type="project" value="TreeGrafter"/>
</dbReference>
<comment type="similarity">
    <text evidence="1">Belongs to the peptidase M24 family. SPT16 subfamily.</text>
</comment>
<dbReference type="GO" id="GO:0035101">
    <property type="term" value="C:FACT complex"/>
    <property type="evidence" value="ECO:0007669"/>
    <property type="project" value="UniProtKB-UniRule"/>
</dbReference>
<dbReference type="FunFam" id="2.30.29.150:FF:000004">
    <property type="entry name" value="FACT complex subunit SPT16"/>
    <property type="match status" value="1"/>
</dbReference>
<dbReference type="Pfam" id="PF08644">
    <property type="entry name" value="SPT16"/>
    <property type="match status" value="1"/>
</dbReference>
<dbReference type="GO" id="GO:0031491">
    <property type="term" value="F:nucleosome binding"/>
    <property type="evidence" value="ECO:0007669"/>
    <property type="project" value="TreeGrafter"/>
</dbReference>
<dbReference type="Gene3D" id="2.30.29.210">
    <property type="entry name" value="FACT complex subunit Spt16p/Cdc68p"/>
    <property type="match status" value="1"/>
</dbReference>
<sequence length="345" mass="39390">MMVMPSIHLMRKRQDPPSVKPACKTQVLVPEKPVLRAELMLPLKENLRSWSRIPREDLRKQLQAEFLQKRTTETAMSSNASNQKLLEGHGRSRAVGELVAYKNASDIPCSSRLEIQVDKQNEAILLPIYGVIVPFHVCTVKKAEIRGDSNRGVYVCITFNVPGTASNLQDPSYQTNANRIFFKAATFISKDRKHAEEVIQLMRALQRGVTERARRASLVSQERLQLCDGMTRDRIQLMDLCIRPTFAGRGRKAPGSLVVHVNGFEYSASKSEKVDIMFCNIKHAFFQPADREMITLLHFHLYNDIMVGNKKTRDVQFYIELMDTVDSVGLRRRSAWDPDESEEEQ</sequence>
<dbReference type="GO" id="GO:0006260">
    <property type="term" value="P:DNA replication"/>
    <property type="evidence" value="ECO:0007669"/>
    <property type="project" value="UniProtKB-KW"/>
</dbReference>
<evidence type="ECO:0000313" key="4">
    <source>
        <dbReference type="EMBL" id="KAF0888487.1"/>
    </source>
</evidence>
<reference evidence="4 5" key="1">
    <citation type="submission" date="2019-11" db="EMBL/GenBank/DDBJ databases">
        <title>Whole genome sequence of Oryza granulata.</title>
        <authorList>
            <person name="Li W."/>
        </authorList>
    </citation>
    <scope>NUCLEOTIDE SEQUENCE [LARGE SCALE GENOMIC DNA]</scope>
    <source>
        <strain evidence="5">cv. Menghai</strain>
        <tissue evidence="4">Leaf</tissue>
    </source>
</reference>
<protein>
    <recommendedName>
        <fullName evidence="1">FACT complex subunit</fullName>
    </recommendedName>
</protein>
<dbReference type="PANTHER" id="PTHR13980">
    <property type="entry name" value="CDC68 RELATED"/>
    <property type="match status" value="1"/>
</dbReference>
<dbReference type="InterPro" id="IPR056595">
    <property type="entry name" value="Fact-SPT16_PH"/>
</dbReference>
<feature type="domain" description="FACT complex subunit SPT16 middle" evidence="3">
    <location>
        <begin position="115"/>
        <end position="266"/>
    </location>
</feature>
<keyword evidence="1" id="KW-0227">DNA damage</keyword>
<keyword evidence="1" id="KW-0539">Nucleus</keyword>
<gene>
    <name evidence="4" type="ORF">E2562_014724</name>
</gene>
<name>A0A6G1BL86_9ORYZ</name>
<dbReference type="InterPro" id="IPR040258">
    <property type="entry name" value="Spt16"/>
</dbReference>
<comment type="subcellular location">
    <subcellularLocation>
        <location evidence="1">Nucleus</location>
    </subcellularLocation>
    <subcellularLocation>
        <location evidence="1">Chromosome</location>
    </subcellularLocation>
</comment>
<dbReference type="AlphaFoldDB" id="A0A6G1BL86"/>
<dbReference type="InterPro" id="IPR013953">
    <property type="entry name" value="FACT_SPT16_M"/>
</dbReference>
<dbReference type="Proteomes" id="UP000479710">
    <property type="component" value="Unassembled WGS sequence"/>
</dbReference>
<evidence type="ECO:0000259" key="3">
    <source>
        <dbReference type="SMART" id="SM01286"/>
    </source>
</evidence>
<proteinExistence type="inferred from homology"/>
<comment type="caution">
    <text evidence="4">The sequence shown here is derived from an EMBL/GenBank/DDBJ whole genome shotgun (WGS) entry which is preliminary data.</text>
</comment>
<keyword evidence="1" id="KW-0158">Chromosome</keyword>
<comment type="function">
    <text evidence="1">Component of the FACT complex, a general chromatin factor that acts to reorganize nucleosomes. The FACT complex is involved in multiple processes that require DNA as a template such as mRNA elongation, DNA replication and DNA repair. During transcription elongation the FACT complex acts as a histone chaperone that both destabilizes and restores nucleosomal structure. It facilitates the passage of RNA polymerase II and transcription by promoting the dissociation of one histone H2A-H2B dimer from the nucleosome, then subsequently promotes the reestablishment of the nucleosome following the passage of RNA polymerase II.</text>
</comment>
<keyword evidence="1" id="KW-0234">DNA repair</keyword>
<organism evidence="4 5">
    <name type="scientific">Oryza meyeriana var. granulata</name>
    <dbReference type="NCBI Taxonomy" id="110450"/>
    <lineage>
        <taxon>Eukaryota</taxon>
        <taxon>Viridiplantae</taxon>
        <taxon>Streptophyta</taxon>
        <taxon>Embryophyta</taxon>
        <taxon>Tracheophyta</taxon>
        <taxon>Spermatophyta</taxon>
        <taxon>Magnoliopsida</taxon>
        <taxon>Liliopsida</taxon>
        <taxon>Poales</taxon>
        <taxon>Poaceae</taxon>
        <taxon>BOP clade</taxon>
        <taxon>Oryzoideae</taxon>
        <taxon>Oryzeae</taxon>
        <taxon>Oryzinae</taxon>
        <taxon>Oryza</taxon>
        <taxon>Oryza meyeriana</taxon>
    </lineage>
</organism>